<keyword evidence="1" id="KW-0539">Nucleus</keyword>
<evidence type="ECO:0000313" key="3">
    <source>
        <dbReference type="EMBL" id="KAJ4164509.1"/>
    </source>
</evidence>
<gene>
    <name evidence="3" type="ORF">LMH87_006181</name>
</gene>
<dbReference type="Gene3D" id="4.10.240.10">
    <property type="entry name" value="Zn(2)-C6 fungal-type DNA-binding domain"/>
    <property type="match status" value="1"/>
</dbReference>
<dbReference type="GeneID" id="80893340"/>
<keyword evidence="4" id="KW-1185">Reference proteome</keyword>
<dbReference type="GO" id="GO:0008270">
    <property type="term" value="F:zinc ion binding"/>
    <property type="evidence" value="ECO:0007669"/>
    <property type="project" value="InterPro"/>
</dbReference>
<dbReference type="InterPro" id="IPR053157">
    <property type="entry name" value="Sterol_Uptake_Regulator"/>
</dbReference>
<dbReference type="AlphaFoldDB" id="A0A9W8QQB0"/>
<dbReference type="Pfam" id="PF00172">
    <property type="entry name" value="Zn_clus"/>
    <property type="match status" value="1"/>
</dbReference>
<dbReference type="Proteomes" id="UP001144673">
    <property type="component" value="Chromosome 1"/>
</dbReference>
<evidence type="ECO:0000256" key="1">
    <source>
        <dbReference type="ARBA" id="ARBA00023242"/>
    </source>
</evidence>
<protein>
    <recommendedName>
        <fullName evidence="2">Zn(2)-C6 fungal-type domain-containing protein</fullName>
    </recommendedName>
</protein>
<dbReference type="InterPro" id="IPR036864">
    <property type="entry name" value="Zn2-C6_fun-type_DNA-bd_sf"/>
</dbReference>
<dbReference type="PROSITE" id="PS50048">
    <property type="entry name" value="ZN2_CY6_FUNGAL_2"/>
    <property type="match status" value="1"/>
</dbReference>
<dbReference type="SMART" id="SM00066">
    <property type="entry name" value="GAL4"/>
    <property type="match status" value="1"/>
</dbReference>
<name>A0A9W8QQB0_AKAMU</name>
<proteinExistence type="predicted"/>
<dbReference type="InterPro" id="IPR001138">
    <property type="entry name" value="Zn2Cys6_DnaBD"/>
</dbReference>
<comment type="caution">
    <text evidence="3">The sequence shown here is derived from an EMBL/GenBank/DDBJ whole genome shotgun (WGS) entry which is preliminary data.</text>
</comment>
<reference evidence="3" key="1">
    <citation type="journal article" date="2023" name="Access Microbiol">
        <title>De-novo genome assembly for Akanthomyces muscarius, a biocontrol agent of insect agricultural pests.</title>
        <authorList>
            <person name="Erdos Z."/>
            <person name="Studholme D.J."/>
            <person name="Raymond B."/>
            <person name="Sharma M."/>
        </authorList>
    </citation>
    <scope>NUCLEOTIDE SEQUENCE</scope>
    <source>
        <strain evidence="3">Ve6</strain>
    </source>
</reference>
<feature type="domain" description="Zn(2)-C6 fungal-type" evidence="2">
    <location>
        <begin position="46"/>
        <end position="75"/>
    </location>
</feature>
<organism evidence="3 4">
    <name type="scientific">Akanthomyces muscarius</name>
    <name type="common">Entomopathogenic fungus</name>
    <name type="synonym">Lecanicillium muscarium</name>
    <dbReference type="NCBI Taxonomy" id="2231603"/>
    <lineage>
        <taxon>Eukaryota</taxon>
        <taxon>Fungi</taxon>
        <taxon>Dikarya</taxon>
        <taxon>Ascomycota</taxon>
        <taxon>Pezizomycotina</taxon>
        <taxon>Sordariomycetes</taxon>
        <taxon>Hypocreomycetidae</taxon>
        <taxon>Hypocreales</taxon>
        <taxon>Cordycipitaceae</taxon>
        <taxon>Akanthomyces</taxon>
    </lineage>
</organism>
<dbReference type="KEGG" id="amus:LMH87_006181"/>
<dbReference type="CDD" id="cd00067">
    <property type="entry name" value="GAL4"/>
    <property type="match status" value="1"/>
</dbReference>
<accession>A0A9W8QQB0</accession>
<dbReference type="PROSITE" id="PS00463">
    <property type="entry name" value="ZN2_CY6_FUNGAL_1"/>
    <property type="match status" value="1"/>
</dbReference>
<dbReference type="PANTHER" id="PTHR47784">
    <property type="entry name" value="STEROL UPTAKE CONTROL PROTEIN 2"/>
    <property type="match status" value="1"/>
</dbReference>
<sequence length="529" mass="59585">MADQSKSPIFINSVLKPGKTRPILVAQTIDAGEQRQIRRHKKSRRGCVGCKLRKVKCDERQPCSSCLKRGIQCVSPVSRENASRQPRLATGLGLSTTSQMSLLQLELFHHWEKHTRSTLVYPEIWPVIMQHAFHENFVMTSMLCTSAMHLSTLRPQSTKYSDLASWLMPRSISLFRQSLSKTLTKDNAEAIVGAALLINYISWFDLSFLQDDASTVDALVQDPLLLASSGITHAWFQTIPSLIEGGSAFLKVMTYHPRLTIENALAQQSDSKDLFLQPLMDIWDDPRCQTSSSLTANTTVHEPASNRAWHLLQGLESKLVPADPRQGQKLVQCDESEKLRQYKEEVTRITSNSAPLDNSLAISAQSTRSSEARSSFAYVVRRISPLIHCQTLSSISNPRMPAELAAIHNDIEQLIYGFPILCCGPFTDLVQRRDTRALVLLLHFYRAARVLLDPGRCWWAGARIGAMEDLILNELELRGLSMYLGSSSHEIREEFSYWIFFYQKGKLSLDNYRPAEHIGVLTLSVAQTI</sequence>
<dbReference type="PANTHER" id="PTHR47784:SF5">
    <property type="entry name" value="STEROL UPTAKE CONTROL PROTEIN 2"/>
    <property type="match status" value="1"/>
</dbReference>
<dbReference type="SUPFAM" id="SSF57701">
    <property type="entry name" value="Zn2/Cys6 DNA-binding domain"/>
    <property type="match status" value="1"/>
</dbReference>
<evidence type="ECO:0000259" key="2">
    <source>
        <dbReference type="PROSITE" id="PS50048"/>
    </source>
</evidence>
<dbReference type="RefSeq" id="XP_056059424.1">
    <property type="nucleotide sequence ID" value="XM_056204026.1"/>
</dbReference>
<dbReference type="EMBL" id="JAJHUN010000001">
    <property type="protein sequence ID" value="KAJ4164509.1"/>
    <property type="molecule type" value="Genomic_DNA"/>
</dbReference>
<dbReference type="GO" id="GO:0001228">
    <property type="term" value="F:DNA-binding transcription activator activity, RNA polymerase II-specific"/>
    <property type="evidence" value="ECO:0007669"/>
    <property type="project" value="TreeGrafter"/>
</dbReference>
<evidence type="ECO:0000313" key="4">
    <source>
        <dbReference type="Proteomes" id="UP001144673"/>
    </source>
</evidence>